<sequence>WRRRTNWVARARHQRKTSPLSKEGAGAPFGGGDCPVKAELKRLERASRRYKQCVNRSSGEKVTATRKRR</sequence>
<feature type="compositionally biased region" description="Basic residues" evidence="1">
    <location>
        <begin position="1"/>
        <end position="16"/>
    </location>
</feature>
<gene>
    <name evidence="2" type="ORF">PIB30_091649</name>
</gene>
<proteinExistence type="predicted"/>
<accession>A0ABU6RUK0</accession>
<evidence type="ECO:0000256" key="1">
    <source>
        <dbReference type="SAM" id="MobiDB-lite"/>
    </source>
</evidence>
<organism evidence="2 3">
    <name type="scientific">Stylosanthes scabra</name>
    <dbReference type="NCBI Taxonomy" id="79078"/>
    <lineage>
        <taxon>Eukaryota</taxon>
        <taxon>Viridiplantae</taxon>
        <taxon>Streptophyta</taxon>
        <taxon>Embryophyta</taxon>
        <taxon>Tracheophyta</taxon>
        <taxon>Spermatophyta</taxon>
        <taxon>Magnoliopsida</taxon>
        <taxon>eudicotyledons</taxon>
        <taxon>Gunneridae</taxon>
        <taxon>Pentapetalae</taxon>
        <taxon>rosids</taxon>
        <taxon>fabids</taxon>
        <taxon>Fabales</taxon>
        <taxon>Fabaceae</taxon>
        <taxon>Papilionoideae</taxon>
        <taxon>50 kb inversion clade</taxon>
        <taxon>dalbergioids sensu lato</taxon>
        <taxon>Dalbergieae</taxon>
        <taxon>Pterocarpus clade</taxon>
        <taxon>Stylosanthes</taxon>
    </lineage>
</organism>
<evidence type="ECO:0000313" key="2">
    <source>
        <dbReference type="EMBL" id="MED6127806.1"/>
    </source>
</evidence>
<feature type="non-terminal residue" evidence="2">
    <location>
        <position position="1"/>
    </location>
</feature>
<dbReference type="Proteomes" id="UP001341840">
    <property type="component" value="Unassembled WGS sequence"/>
</dbReference>
<comment type="caution">
    <text evidence="2">The sequence shown here is derived from an EMBL/GenBank/DDBJ whole genome shotgun (WGS) entry which is preliminary data.</text>
</comment>
<feature type="region of interest" description="Disordered" evidence="1">
    <location>
        <begin position="1"/>
        <end position="33"/>
    </location>
</feature>
<feature type="region of interest" description="Disordered" evidence="1">
    <location>
        <begin position="50"/>
        <end position="69"/>
    </location>
</feature>
<dbReference type="EMBL" id="JASCZI010032051">
    <property type="protein sequence ID" value="MED6127806.1"/>
    <property type="molecule type" value="Genomic_DNA"/>
</dbReference>
<protein>
    <submittedName>
        <fullName evidence="2">Uncharacterized protein</fullName>
    </submittedName>
</protein>
<keyword evidence="3" id="KW-1185">Reference proteome</keyword>
<evidence type="ECO:0000313" key="3">
    <source>
        <dbReference type="Proteomes" id="UP001341840"/>
    </source>
</evidence>
<reference evidence="2 3" key="1">
    <citation type="journal article" date="2023" name="Plants (Basel)">
        <title>Bridging the Gap: Combining Genomics and Transcriptomics Approaches to Understand Stylosanthes scabra, an Orphan Legume from the Brazilian Caatinga.</title>
        <authorList>
            <person name="Ferreira-Neto J.R.C."/>
            <person name="da Silva M.D."/>
            <person name="Binneck E."/>
            <person name="de Melo N.F."/>
            <person name="da Silva R.H."/>
            <person name="de Melo A.L.T.M."/>
            <person name="Pandolfi V."/>
            <person name="Bustamante F.O."/>
            <person name="Brasileiro-Vidal A.C."/>
            <person name="Benko-Iseppon A.M."/>
        </authorList>
    </citation>
    <scope>NUCLEOTIDE SEQUENCE [LARGE SCALE GENOMIC DNA]</scope>
    <source>
        <tissue evidence="2">Leaves</tissue>
    </source>
</reference>
<name>A0ABU6RUK0_9FABA</name>